<evidence type="ECO:0000313" key="2">
    <source>
        <dbReference type="EMBL" id="SEL09555.1"/>
    </source>
</evidence>
<reference evidence="2 3" key="1">
    <citation type="submission" date="2016-10" db="EMBL/GenBank/DDBJ databases">
        <authorList>
            <person name="de Groot N.N."/>
        </authorList>
    </citation>
    <scope>NUCLEOTIDE SEQUENCE [LARGE SCALE GENOMIC DNA]</scope>
    <source>
        <strain evidence="2 3">Nv1</strain>
    </source>
</reference>
<dbReference type="AlphaFoldDB" id="A0A1H7MFS6"/>
<dbReference type="InterPro" id="IPR051675">
    <property type="entry name" value="Endo/Exo/Phosphatase_dom_1"/>
</dbReference>
<dbReference type="NCBIfam" id="TIGR00426">
    <property type="entry name" value="competence protein ComEA helix-hairpin-helix repeat region"/>
    <property type="match status" value="1"/>
</dbReference>
<gene>
    <name evidence="2" type="ORF">SAMN05216387_10545</name>
</gene>
<name>A0A1H7MFS6_9PROT</name>
<dbReference type="InterPro" id="IPR010994">
    <property type="entry name" value="RuvA_2-like"/>
</dbReference>
<organism evidence="2 3">
    <name type="scientific">Nitrosovibrio tenuis</name>
    <dbReference type="NCBI Taxonomy" id="1233"/>
    <lineage>
        <taxon>Bacteria</taxon>
        <taxon>Pseudomonadati</taxon>
        <taxon>Pseudomonadota</taxon>
        <taxon>Betaproteobacteria</taxon>
        <taxon>Nitrosomonadales</taxon>
        <taxon>Nitrosomonadaceae</taxon>
        <taxon>Nitrosovibrio</taxon>
    </lineage>
</organism>
<keyword evidence="3" id="KW-1185">Reference proteome</keyword>
<dbReference type="PANTHER" id="PTHR21180:SF32">
    <property type="entry name" value="ENDONUCLEASE_EXONUCLEASE_PHOSPHATASE FAMILY DOMAIN-CONTAINING PROTEIN 1"/>
    <property type="match status" value="1"/>
</dbReference>
<dbReference type="GO" id="GO:0015627">
    <property type="term" value="C:type II protein secretion system complex"/>
    <property type="evidence" value="ECO:0007669"/>
    <property type="project" value="TreeGrafter"/>
</dbReference>
<evidence type="ECO:0000313" key="3">
    <source>
        <dbReference type="Proteomes" id="UP000198620"/>
    </source>
</evidence>
<protein>
    <submittedName>
        <fullName evidence="2">Competence protein ComEA</fullName>
    </submittedName>
</protein>
<dbReference type="Pfam" id="PF12836">
    <property type="entry name" value="HHH_3"/>
    <property type="match status" value="1"/>
</dbReference>
<proteinExistence type="predicted"/>
<dbReference type="EMBL" id="FOBH01000005">
    <property type="protein sequence ID" value="SEL09555.1"/>
    <property type="molecule type" value="Genomic_DNA"/>
</dbReference>
<dbReference type="Gene3D" id="1.10.150.280">
    <property type="entry name" value="AF1531-like domain"/>
    <property type="match status" value="1"/>
</dbReference>
<sequence length="99" mass="10548">MKKLFIAVATTLAIANPAFAAVNINTATQAELETLKGINAAKAKAIIDYRKKAGAFRSTDELENVEGISPVTVDLHELRKDISLTGPTTLKKEAKPAAK</sequence>
<dbReference type="Proteomes" id="UP000198620">
    <property type="component" value="Unassembled WGS sequence"/>
</dbReference>
<dbReference type="STRING" id="1233.SAMN05216387_10545"/>
<dbReference type="InterPro" id="IPR004509">
    <property type="entry name" value="Competence_ComEA_HhH"/>
</dbReference>
<dbReference type="OrthoDB" id="8687931at2"/>
<accession>A0A1H7MFS6</accession>
<dbReference type="SUPFAM" id="SSF47781">
    <property type="entry name" value="RuvA domain 2-like"/>
    <property type="match status" value="1"/>
</dbReference>
<dbReference type="PANTHER" id="PTHR21180">
    <property type="entry name" value="ENDONUCLEASE/EXONUCLEASE/PHOSPHATASE FAMILY DOMAIN-CONTAINING PROTEIN 1"/>
    <property type="match status" value="1"/>
</dbReference>
<feature type="signal peptide" evidence="1">
    <location>
        <begin position="1"/>
        <end position="20"/>
    </location>
</feature>
<dbReference type="GO" id="GO:0015628">
    <property type="term" value="P:protein secretion by the type II secretion system"/>
    <property type="evidence" value="ECO:0007669"/>
    <property type="project" value="TreeGrafter"/>
</dbReference>
<feature type="chain" id="PRO_5011468437" evidence="1">
    <location>
        <begin position="21"/>
        <end position="99"/>
    </location>
</feature>
<dbReference type="RefSeq" id="WP_090828512.1">
    <property type="nucleotide sequence ID" value="NZ_FOBH01000005.1"/>
</dbReference>
<keyword evidence="1" id="KW-0732">Signal</keyword>
<evidence type="ECO:0000256" key="1">
    <source>
        <dbReference type="SAM" id="SignalP"/>
    </source>
</evidence>